<evidence type="ECO:0008006" key="2">
    <source>
        <dbReference type="Google" id="ProtNLM"/>
    </source>
</evidence>
<proteinExistence type="predicted"/>
<sequence length="110" mass="13181">MTFTREENLYYRCIETLKYDEVDIILITIPSHFDTKEELLSFLVEAKKKIKIPLMVAWLCADEVEQQRRSLWKAGIPTFIDPQQASICIKHLVWYGQWLNKKNEYYYTVS</sequence>
<gene>
    <name evidence="1" type="ORF">S06H3_28973</name>
</gene>
<name>X1PM52_9ZZZZ</name>
<protein>
    <recommendedName>
        <fullName evidence="2">Ligase-CoA domain-containing protein</fullName>
    </recommendedName>
</protein>
<reference evidence="1" key="1">
    <citation type="journal article" date="2014" name="Front. Microbiol.">
        <title>High frequency of phylogenetically diverse reductive dehalogenase-homologous genes in deep subseafloor sedimentary metagenomes.</title>
        <authorList>
            <person name="Kawai M."/>
            <person name="Futagami T."/>
            <person name="Toyoda A."/>
            <person name="Takaki Y."/>
            <person name="Nishi S."/>
            <person name="Hori S."/>
            <person name="Arai W."/>
            <person name="Tsubouchi T."/>
            <person name="Morono Y."/>
            <person name="Uchiyama I."/>
            <person name="Ito T."/>
            <person name="Fujiyama A."/>
            <person name="Inagaki F."/>
            <person name="Takami H."/>
        </authorList>
    </citation>
    <scope>NUCLEOTIDE SEQUENCE</scope>
    <source>
        <strain evidence="1">Expedition CK06-06</strain>
    </source>
</reference>
<dbReference type="InterPro" id="IPR016102">
    <property type="entry name" value="Succinyl-CoA_synth-like"/>
</dbReference>
<dbReference type="EMBL" id="BARV01016948">
    <property type="protein sequence ID" value="GAI31944.1"/>
    <property type="molecule type" value="Genomic_DNA"/>
</dbReference>
<organism evidence="1">
    <name type="scientific">marine sediment metagenome</name>
    <dbReference type="NCBI Taxonomy" id="412755"/>
    <lineage>
        <taxon>unclassified sequences</taxon>
        <taxon>metagenomes</taxon>
        <taxon>ecological metagenomes</taxon>
    </lineage>
</organism>
<dbReference type="Gene3D" id="3.40.50.261">
    <property type="entry name" value="Succinyl-CoA synthetase domains"/>
    <property type="match status" value="1"/>
</dbReference>
<evidence type="ECO:0000313" key="1">
    <source>
        <dbReference type="EMBL" id="GAI31944.1"/>
    </source>
</evidence>
<accession>X1PM52</accession>
<dbReference type="SUPFAM" id="SSF52210">
    <property type="entry name" value="Succinyl-CoA synthetase domains"/>
    <property type="match status" value="1"/>
</dbReference>
<comment type="caution">
    <text evidence="1">The sequence shown here is derived from an EMBL/GenBank/DDBJ whole genome shotgun (WGS) entry which is preliminary data.</text>
</comment>
<dbReference type="AlphaFoldDB" id="X1PM52"/>